<feature type="compositionally biased region" description="Polar residues" evidence="7">
    <location>
        <begin position="1468"/>
        <end position="1477"/>
    </location>
</feature>
<feature type="region of interest" description="Disordered" evidence="7">
    <location>
        <begin position="1430"/>
        <end position="1563"/>
    </location>
</feature>
<feature type="region of interest" description="Disordered" evidence="7">
    <location>
        <begin position="304"/>
        <end position="337"/>
    </location>
</feature>
<dbReference type="OMA" id="QEVPRCY"/>
<keyword evidence="5 6" id="KW-0440">LIM domain</keyword>
<feature type="compositionally biased region" description="Polar residues" evidence="7">
    <location>
        <begin position="602"/>
        <end position="623"/>
    </location>
</feature>
<dbReference type="GeneID" id="108671430"/>
<feature type="region of interest" description="Disordered" evidence="7">
    <location>
        <begin position="1040"/>
        <end position="1162"/>
    </location>
</feature>
<feature type="compositionally biased region" description="Low complexity" evidence="7">
    <location>
        <begin position="707"/>
        <end position="737"/>
    </location>
</feature>
<keyword evidence="10" id="KW-1185">Reference proteome</keyword>
<dbReference type="SMART" id="SM00132">
    <property type="entry name" value="LIM"/>
    <property type="match status" value="2"/>
</dbReference>
<dbReference type="PROSITE" id="PS50023">
    <property type="entry name" value="LIM_DOMAIN_2"/>
    <property type="match status" value="2"/>
</dbReference>
<feature type="compositionally biased region" description="Low complexity" evidence="7">
    <location>
        <begin position="674"/>
        <end position="696"/>
    </location>
</feature>
<dbReference type="InterPro" id="IPR033726">
    <property type="entry name" value="LIM2_prickle"/>
</dbReference>
<dbReference type="Proteomes" id="UP000694843">
    <property type="component" value="Unplaced"/>
</dbReference>
<dbReference type="CDD" id="cd09418">
    <property type="entry name" value="LIM2_Prickle"/>
    <property type="match status" value="1"/>
</dbReference>
<feature type="compositionally biased region" description="Polar residues" evidence="7">
    <location>
        <begin position="697"/>
        <end position="706"/>
    </location>
</feature>
<name>A0A8B7NLD9_HYAAZ</name>
<feature type="compositionally biased region" description="Polar residues" evidence="7">
    <location>
        <begin position="420"/>
        <end position="432"/>
    </location>
</feature>
<feature type="compositionally biased region" description="Polar residues" evidence="7">
    <location>
        <begin position="1530"/>
        <end position="1543"/>
    </location>
</feature>
<feature type="region of interest" description="Disordered" evidence="7">
    <location>
        <begin position="530"/>
        <end position="562"/>
    </location>
</feature>
<dbReference type="InterPro" id="IPR033723">
    <property type="entry name" value="PET_prickle"/>
</dbReference>
<feature type="region of interest" description="Disordered" evidence="7">
    <location>
        <begin position="376"/>
        <end position="432"/>
    </location>
</feature>
<feature type="compositionally biased region" description="Polar residues" evidence="7">
    <location>
        <begin position="144"/>
        <end position="154"/>
    </location>
</feature>
<comment type="similarity">
    <text evidence="1">Belongs to the prickle / espinas / testin family.</text>
</comment>
<dbReference type="FunFam" id="2.10.110.10:FF:000005">
    <property type="entry name" value="Testin isoform 1"/>
    <property type="match status" value="1"/>
</dbReference>
<evidence type="ECO:0000256" key="5">
    <source>
        <dbReference type="ARBA" id="ARBA00023038"/>
    </source>
</evidence>
<feature type="domain" description="LIM zinc-binding" evidence="8">
    <location>
        <begin position="883"/>
        <end position="947"/>
    </location>
</feature>
<feature type="region of interest" description="Disordered" evidence="7">
    <location>
        <begin position="1"/>
        <end position="96"/>
    </location>
</feature>
<feature type="compositionally biased region" description="Polar residues" evidence="7">
    <location>
        <begin position="1110"/>
        <end position="1120"/>
    </location>
</feature>
<keyword evidence="4 6" id="KW-0862">Zinc</keyword>
<feature type="region of interest" description="Disordered" evidence="7">
    <location>
        <begin position="583"/>
        <end position="754"/>
    </location>
</feature>
<evidence type="ECO:0000313" key="10">
    <source>
        <dbReference type="Proteomes" id="UP000694843"/>
    </source>
</evidence>
<gene>
    <name evidence="11" type="primary">LOC108671430</name>
</gene>
<feature type="compositionally biased region" description="Low complexity" evidence="7">
    <location>
        <begin position="401"/>
        <end position="418"/>
    </location>
</feature>
<reference evidence="11" key="1">
    <citation type="submission" date="2025-08" db="UniProtKB">
        <authorList>
            <consortium name="RefSeq"/>
        </authorList>
    </citation>
    <scope>IDENTIFICATION</scope>
    <source>
        <tissue evidence="11">Whole organism</tissue>
    </source>
</reference>
<evidence type="ECO:0000313" key="11">
    <source>
        <dbReference type="RefSeq" id="XP_018014467.2"/>
    </source>
</evidence>
<proteinExistence type="inferred from homology"/>
<keyword evidence="2 6" id="KW-0479">Metal-binding</keyword>
<feature type="domain" description="PET" evidence="9">
    <location>
        <begin position="772"/>
        <end position="880"/>
    </location>
</feature>
<feature type="compositionally biased region" description="Polar residues" evidence="7">
    <location>
        <begin position="1072"/>
        <end position="1084"/>
    </location>
</feature>
<feature type="compositionally biased region" description="Polar residues" evidence="7">
    <location>
        <begin position="1132"/>
        <end position="1142"/>
    </location>
</feature>
<dbReference type="RefSeq" id="XP_018014467.2">
    <property type="nucleotide sequence ID" value="XM_018158978.2"/>
</dbReference>
<feature type="compositionally biased region" description="Polar residues" evidence="7">
    <location>
        <begin position="660"/>
        <end position="673"/>
    </location>
</feature>
<feature type="compositionally biased region" description="Low complexity" evidence="7">
    <location>
        <begin position="1192"/>
        <end position="1204"/>
    </location>
</feature>
<dbReference type="InterPro" id="IPR033725">
    <property type="entry name" value="LIM1_prickle"/>
</dbReference>
<dbReference type="Pfam" id="PF06297">
    <property type="entry name" value="PET"/>
    <property type="match status" value="1"/>
</dbReference>
<feature type="compositionally biased region" description="Low complexity" evidence="7">
    <location>
        <begin position="64"/>
        <end position="75"/>
    </location>
</feature>
<dbReference type="PANTHER" id="PTHR24211">
    <property type="entry name" value="LIM DOMAIN-CONTAINING PROTEIN"/>
    <property type="match status" value="1"/>
</dbReference>
<evidence type="ECO:0000259" key="8">
    <source>
        <dbReference type="PROSITE" id="PS50023"/>
    </source>
</evidence>
<dbReference type="CDD" id="cd09827">
    <property type="entry name" value="PET_Prickle"/>
    <property type="match status" value="1"/>
</dbReference>
<evidence type="ECO:0000256" key="2">
    <source>
        <dbReference type="ARBA" id="ARBA00022723"/>
    </source>
</evidence>
<feature type="compositionally biased region" description="Polar residues" evidence="7">
    <location>
        <begin position="546"/>
        <end position="559"/>
    </location>
</feature>
<dbReference type="SUPFAM" id="SSF57716">
    <property type="entry name" value="Glucocorticoid receptor-like (DNA-binding domain)"/>
    <property type="match status" value="2"/>
</dbReference>
<dbReference type="InterPro" id="IPR010442">
    <property type="entry name" value="PET_domain"/>
</dbReference>
<dbReference type="PANTHER" id="PTHR24211:SF20">
    <property type="entry name" value="PROTEIN ESPINAS-RELATED"/>
    <property type="match status" value="1"/>
</dbReference>
<keyword evidence="3" id="KW-0677">Repeat</keyword>
<evidence type="ECO:0000256" key="3">
    <source>
        <dbReference type="ARBA" id="ARBA00022737"/>
    </source>
</evidence>
<evidence type="ECO:0000256" key="4">
    <source>
        <dbReference type="ARBA" id="ARBA00022833"/>
    </source>
</evidence>
<evidence type="ECO:0000256" key="6">
    <source>
        <dbReference type="PROSITE-ProRule" id="PRU00125"/>
    </source>
</evidence>
<dbReference type="InterPro" id="IPR047120">
    <property type="entry name" value="Pk/Esn/Tes"/>
</dbReference>
<feature type="compositionally biased region" description="Basic residues" evidence="7">
    <location>
        <begin position="387"/>
        <end position="399"/>
    </location>
</feature>
<evidence type="ECO:0000256" key="1">
    <source>
        <dbReference type="ARBA" id="ARBA00008268"/>
    </source>
</evidence>
<evidence type="ECO:0000256" key="7">
    <source>
        <dbReference type="SAM" id="MobiDB-lite"/>
    </source>
</evidence>
<dbReference type="OrthoDB" id="10069167at2759"/>
<feature type="compositionally biased region" description="Low complexity" evidence="7">
    <location>
        <begin position="626"/>
        <end position="648"/>
    </location>
</feature>
<feature type="region of interest" description="Disordered" evidence="7">
    <location>
        <begin position="1184"/>
        <end position="1337"/>
    </location>
</feature>
<feature type="domain" description="LIM zinc-binding" evidence="8">
    <location>
        <begin position="948"/>
        <end position="1008"/>
    </location>
</feature>
<protein>
    <submittedName>
        <fullName evidence="11">Uncharacterized protein LOC108671430 isoform X1</fullName>
    </submittedName>
</protein>
<sequence length="1638" mass="178357">MSARVAASVSSLPPRGLERQGSVPPLSGLQKQGSASQKQGSVPPVPPLSGLQKQWSVPPLNGLQKQGSASQKQGSVPPLNGLQKQGSAPPLSERKEPPNLLVCQSWWKNCLVQGDQYKKYKQLYSKTTKLTTLLSKEKKTNSSIADNNTNGNCKNSEGNDDNDDTEEECIIQLPMVLANTIPVSYPATEPSVRHNRLLGNKGPLDQSLTDTRTPLNYESLGLPSHSHDKARSRPAGNFGRRNERLQQQKISANFPSSKPDLLRHPRVVRRPCTGKVCRNCKCSQDHHTHPPTCPRSNNQANLIQSSTTLPNPVPNSAGVVPDLTHRPQFPTSQPQADTYQSLPVVSSAEQSLYSSVHRTIPAVNQPALLQQSNHLNSTQHHQPNHTSKQHQSRNHHNYTKNHQPNNNPTQQPNPNHPNLAEQQQHKQVSAMNKQNIHCHIPQHQLSKHENLHKDQQINYRNSVINKQVTHLDTRAPNAPMMNSKFSVPVPQQTQPPNMAPRERTNLDMHTNSGTLYSSVPCSNVTASVSNSTELRNPGHQNGVCKSKSNSISENSAPTPSCTPPLIQVSSSCTVSDQKSKLFQPLPAASSSAPDPSPDRSNIHSLNTPAIAQTNASTTPSSSPMIPLSNFSTPNTTNTSTFSLSNTSTAVPPYNTPTLPPSNTSNFLPSNSALPSCNTSTLPPSNTSTHPSSNIPTLPSSNTPTGLPSNSSSLPQSNSSSPPCNSTSTIPPRSSIIPMANGLPPPTIHAPPKKSFGASLGSALSGVLGSIGADHHRHSHSDDDSGCALEEYTWVPPGLKPEQVHLYFSALPEDKVPYVNSVGEKYRIKQLLHQLPPHDNEVRYCNGLSEEERRELRLFSAQRKRESLGRGSVKQLPLSLPHDMTCAQCQEGVSGGDIVVSAARAGPSTCWHPACFTCCVCRELLVDLIYFWKDGALYCGRHHAESLKPRCAACDEIILSDECTEAEGRAWHMKHFACFECDARLGGQRYIMRDGRPYCLHCFDSMFAEYCDTHTCQSSLLGRPFLPRRGSIYCSIACSKGEPPTPSDSNANTPVASKPNRNKHTAKNPRVSGYTSDSTVASNSLYPKPKKGFASDASNSPSPRISRKVHNTQTLPINLSKQKNDRTRHRSSDTSFVEESSGSEMPRPEASRNARPHHSSYSNLLDQNTADENVYSSVVNSVPAQRNIRATGSPAPSNRSSNSPSLTKTSFDKKTRPLPERPSSRSSIFDGVQNSPRLTSSPSGERNSNKNRVNGSRNSSPRIIDRNRSISEEGGEGKNVVMVRSPRMNHIPRSSPQLSKKERSCENSVDAPSPYESPSSKVSSQMSRSSTPSTQACGDIEANDAKHKLNDGNAGALDRLVLERSLGKFLTEKGLSILREVANTSPSVQLEDIVLSQDALTRASRRQPLDLSDLSDINIDALLAVNDVSQDTEAELGGSSSSSSPNAGNRQHKPDKTPRQPRTVRFDPSQVNASQENLKCNGRRKDHSESSSSSGSAPTAFDMSSGDHGISKPLSKRQSRHERHRRRNHSGCNGTVPRSQSYSGSVAGDDEGPKKTTSVPGLQNWEDNESVCSTCSSSSSSDFDYELPPRRAYGGVRINYVPNDALALAKREQSQLTADTAVGNRRRINQDKDKNCIVS</sequence>
<feature type="compositionally biased region" description="Basic residues" evidence="7">
    <location>
        <begin position="1513"/>
        <end position="1528"/>
    </location>
</feature>
<organism evidence="10 11">
    <name type="scientific">Hyalella azteca</name>
    <name type="common">Amphipod</name>
    <dbReference type="NCBI Taxonomy" id="294128"/>
    <lineage>
        <taxon>Eukaryota</taxon>
        <taxon>Metazoa</taxon>
        <taxon>Ecdysozoa</taxon>
        <taxon>Arthropoda</taxon>
        <taxon>Crustacea</taxon>
        <taxon>Multicrustacea</taxon>
        <taxon>Malacostraca</taxon>
        <taxon>Eumalacostraca</taxon>
        <taxon>Peracarida</taxon>
        <taxon>Amphipoda</taxon>
        <taxon>Senticaudata</taxon>
        <taxon>Talitrida</taxon>
        <taxon>Talitroidea</taxon>
        <taxon>Hyalellidae</taxon>
        <taxon>Hyalella</taxon>
    </lineage>
</organism>
<feature type="region of interest" description="Disordered" evidence="7">
    <location>
        <begin position="137"/>
        <end position="164"/>
    </location>
</feature>
<dbReference type="InterPro" id="IPR001781">
    <property type="entry name" value="Znf_LIM"/>
</dbReference>
<feature type="compositionally biased region" description="Low complexity" evidence="7">
    <location>
        <begin position="1311"/>
        <end position="1334"/>
    </location>
</feature>
<evidence type="ECO:0000259" key="9">
    <source>
        <dbReference type="PROSITE" id="PS51303"/>
    </source>
</evidence>
<dbReference type="PROSITE" id="PS00478">
    <property type="entry name" value="LIM_DOMAIN_1"/>
    <property type="match status" value="1"/>
</dbReference>
<feature type="compositionally biased region" description="Low complexity" evidence="7">
    <location>
        <begin position="26"/>
        <end position="41"/>
    </location>
</feature>
<accession>A0A8B7NLD9</accession>
<feature type="compositionally biased region" description="Polar residues" evidence="7">
    <location>
        <begin position="1231"/>
        <end position="1260"/>
    </location>
</feature>
<dbReference type="Gene3D" id="2.10.110.10">
    <property type="entry name" value="Cysteine Rich Protein"/>
    <property type="match status" value="2"/>
</dbReference>
<feature type="compositionally biased region" description="Basic and acidic residues" evidence="7">
    <location>
        <begin position="1209"/>
        <end position="1222"/>
    </location>
</feature>
<dbReference type="FunFam" id="2.10.110.10:FF:000035">
    <property type="entry name" value="prickle-like protein 2 isoform X1"/>
    <property type="match status" value="1"/>
</dbReference>
<dbReference type="PROSITE" id="PS51303">
    <property type="entry name" value="PET"/>
    <property type="match status" value="1"/>
</dbReference>
<dbReference type="GO" id="GO:0008270">
    <property type="term" value="F:zinc ion binding"/>
    <property type="evidence" value="ECO:0007669"/>
    <property type="project" value="InterPro"/>
</dbReference>
<dbReference type="Pfam" id="PF00412">
    <property type="entry name" value="LIM"/>
    <property type="match status" value="2"/>
</dbReference>
<dbReference type="CDD" id="cd09415">
    <property type="entry name" value="LIM1_Prickle"/>
    <property type="match status" value="1"/>
</dbReference>
<feature type="compositionally biased region" description="Polar residues" evidence="7">
    <location>
        <begin position="376"/>
        <end position="386"/>
    </location>
</feature>
<dbReference type="KEGG" id="hazt:108671430"/>